<protein>
    <submittedName>
        <fullName evidence="1">Uncharacterized protein</fullName>
    </submittedName>
</protein>
<dbReference type="EMBL" id="ML978215">
    <property type="protein sequence ID" value="KAF2028277.1"/>
    <property type="molecule type" value="Genomic_DNA"/>
</dbReference>
<dbReference type="Gene3D" id="3.40.50.720">
    <property type="entry name" value="NAD(P)-binding Rossmann-like Domain"/>
    <property type="match status" value="1"/>
</dbReference>
<evidence type="ECO:0000313" key="2">
    <source>
        <dbReference type="Proteomes" id="UP000799777"/>
    </source>
</evidence>
<proteinExistence type="predicted"/>
<sequence length="74" mass="8063">EGTPYDCCSACSDKVIAAYEADPWGFVQKALNEKGWVEEMSGLAEVQRQADAALADIEFDEEDEGGLDDEGEML</sequence>
<reference evidence="1" key="1">
    <citation type="journal article" date="2020" name="Stud. Mycol.">
        <title>101 Dothideomycetes genomes: a test case for predicting lifestyles and emergence of pathogens.</title>
        <authorList>
            <person name="Haridas S."/>
            <person name="Albert R."/>
            <person name="Binder M."/>
            <person name="Bloem J."/>
            <person name="Labutti K."/>
            <person name="Salamov A."/>
            <person name="Andreopoulos B."/>
            <person name="Baker S."/>
            <person name="Barry K."/>
            <person name="Bills G."/>
            <person name="Bluhm B."/>
            <person name="Cannon C."/>
            <person name="Castanera R."/>
            <person name="Culley D."/>
            <person name="Daum C."/>
            <person name="Ezra D."/>
            <person name="Gonzalez J."/>
            <person name="Henrissat B."/>
            <person name="Kuo A."/>
            <person name="Liang C."/>
            <person name="Lipzen A."/>
            <person name="Lutzoni F."/>
            <person name="Magnuson J."/>
            <person name="Mondo S."/>
            <person name="Nolan M."/>
            <person name="Ohm R."/>
            <person name="Pangilinan J."/>
            <person name="Park H.-J."/>
            <person name="Ramirez L."/>
            <person name="Alfaro M."/>
            <person name="Sun H."/>
            <person name="Tritt A."/>
            <person name="Yoshinaga Y."/>
            <person name="Zwiers L.-H."/>
            <person name="Turgeon B."/>
            <person name="Goodwin S."/>
            <person name="Spatafora J."/>
            <person name="Crous P."/>
            <person name="Grigoriev I."/>
        </authorList>
    </citation>
    <scope>NUCLEOTIDE SEQUENCE</scope>
    <source>
        <strain evidence="1">CBS 110217</strain>
    </source>
</reference>
<feature type="non-terminal residue" evidence="1">
    <location>
        <position position="1"/>
    </location>
</feature>
<keyword evidence="2" id="KW-1185">Reference proteome</keyword>
<gene>
    <name evidence="1" type="ORF">EK21DRAFT_70212</name>
</gene>
<dbReference type="OrthoDB" id="338614at2759"/>
<evidence type="ECO:0000313" key="1">
    <source>
        <dbReference type="EMBL" id="KAF2028277.1"/>
    </source>
</evidence>
<dbReference type="Proteomes" id="UP000799777">
    <property type="component" value="Unassembled WGS sequence"/>
</dbReference>
<dbReference type="AlphaFoldDB" id="A0A9P4LL41"/>
<organism evidence="1 2">
    <name type="scientific">Setomelanomma holmii</name>
    <dbReference type="NCBI Taxonomy" id="210430"/>
    <lineage>
        <taxon>Eukaryota</taxon>
        <taxon>Fungi</taxon>
        <taxon>Dikarya</taxon>
        <taxon>Ascomycota</taxon>
        <taxon>Pezizomycotina</taxon>
        <taxon>Dothideomycetes</taxon>
        <taxon>Pleosporomycetidae</taxon>
        <taxon>Pleosporales</taxon>
        <taxon>Pleosporineae</taxon>
        <taxon>Phaeosphaeriaceae</taxon>
        <taxon>Setomelanomma</taxon>
    </lineage>
</organism>
<accession>A0A9P4LL41</accession>
<comment type="caution">
    <text evidence="1">The sequence shown here is derived from an EMBL/GenBank/DDBJ whole genome shotgun (WGS) entry which is preliminary data.</text>
</comment>
<name>A0A9P4LL41_9PLEO</name>